<dbReference type="PANTHER" id="PTHR32182:SF22">
    <property type="entry name" value="ATP-DEPENDENT ENDONUCLEASE, OLD FAMILY-RELATED"/>
    <property type="match status" value="1"/>
</dbReference>
<dbReference type="InterPro" id="IPR027417">
    <property type="entry name" value="P-loop_NTPase"/>
</dbReference>
<dbReference type="AlphaFoldDB" id="A0A4V2DMX6"/>
<dbReference type="Gene3D" id="3.40.50.300">
    <property type="entry name" value="P-loop containing nucleotide triphosphate hydrolases"/>
    <property type="match status" value="1"/>
</dbReference>
<dbReference type="Proteomes" id="UP000293863">
    <property type="component" value="Unassembled WGS sequence"/>
</dbReference>
<name>A0A4V2DMX6_9GAMM</name>
<dbReference type="PANTHER" id="PTHR32182">
    <property type="entry name" value="DNA REPLICATION AND REPAIR PROTEIN RECF"/>
    <property type="match status" value="1"/>
</dbReference>
<dbReference type="EMBL" id="SGSQ01000018">
    <property type="protein sequence ID" value="RZG45337.1"/>
    <property type="molecule type" value="Genomic_DNA"/>
</dbReference>
<reference evidence="3 4" key="1">
    <citation type="submission" date="2019-02" db="EMBL/GenBank/DDBJ databases">
        <title>The Batch Genome Submission of Acinetobacter spp. strains.</title>
        <authorList>
            <person name="Qin J."/>
            <person name="Hu Y."/>
            <person name="Ye H."/>
            <person name="Wei L."/>
            <person name="Feng Y."/>
            <person name="Zong Z."/>
        </authorList>
    </citation>
    <scope>NUCLEOTIDE SEQUENCE [LARGE SCALE GENOMIC DNA]</scope>
    <source>
        <strain evidence="3 4">WCHAW060049</strain>
    </source>
</reference>
<feature type="coiled-coil region" evidence="1">
    <location>
        <begin position="157"/>
        <end position="184"/>
    </location>
</feature>
<feature type="domain" description="Protein CR006 P-loop" evidence="2">
    <location>
        <begin position="28"/>
        <end position="755"/>
    </location>
</feature>
<evidence type="ECO:0000259" key="2">
    <source>
        <dbReference type="Pfam" id="PF13166"/>
    </source>
</evidence>
<keyword evidence="4" id="KW-1185">Reference proteome</keyword>
<dbReference type="InterPro" id="IPR026866">
    <property type="entry name" value="CR006_AAA"/>
</dbReference>
<evidence type="ECO:0000256" key="1">
    <source>
        <dbReference type="SAM" id="Coils"/>
    </source>
</evidence>
<proteinExistence type="predicted"/>
<dbReference type="RefSeq" id="WP_130168665.1">
    <property type="nucleotide sequence ID" value="NZ_SGSQ01000018.1"/>
</dbReference>
<dbReference type="GO" id="GO:0000731">
    <property type="term" value="P:DNA synthesis involved in DNA repair"/>
    <property type="evidence" value="ECO:0007669"/>
    <property type="project" value="TreeGrafter"/>
</dbReference>
<dbReference type="Pfam" id="PF13166">
    <property type="entry name" value="AAA_13"/>
    <property type="match status" value="1"/>
</dbReference>
<protein>
    <recommendedName>
        <fullName evidence="2">Protein CR006 P-loop domain-containing protein</fullName>
    </recommendedName>
</protein>
<gene>
    <name evidence="3" type="ORF">EXU28_12060</name>
</gene>
<evidence type="ECO:0000313" key="4">
    <source>
        <dbReference type="Proteomes" id="UP000293863"/>
    </source>
</evidence>
<dbReference type="SUPFAM" id="SSF52540">
    <property type="entry name" value="P-loop containing nucleoside triphosphate hydrolases"/>
    <property type="match status" value="1"/>
</dbReference>
<accession>A0A4V2DMX6</accession>
<sequence>MTKIIKIKEIGNFSIFKNFHWDQNLDIGNNKTYDFKDINIFYGRNYSGKTSLSKIIRSLEKQDTPPKYDNPNFKIELSDNSIISHNSLATFTHPIHVYNSDFVKENLKFIHDENANIESFSVTLGGDNQQILDRIHELNAELGLNEENIKSGVFLDIQNKENEVKNATEDHKSKERDLEKLLTDKATRNSDSVKNQHSLFGDINYNVTKLKNEIAEVQSSNFQILTDDQLITKKALISQNELPNPPELSTYNLNFSQLVEVTTKILKTVVGGSNKIGELQNNPSLNSWVQTGHTLHKDRTHCAFCTNEISAKRHQELAQHFDLETQNLQTRITKGIEHLTNLINGEHFKINFNIDHYYQQYHTELLPLKVELTTILEKQKEVLEQLKTLLANKNGHLFTSLETSYPPDHTDEIKKVIEKIEKIRTQCIQQTDLLTNQQKEAKKDLRLNHVYHFLQDINYTQQNLDINSALQAIEPLKIALSTLQTRKTEITVEIKNEEDKLKSEGEACTRINDILNHDFGHQALSLQAIENPHAQNIYFEIQRNGCKAHNLSEGEQSLISFCYFLAKIQDDLDKGNKPIIWIDDPISSLDSNHIFFIFSLIEEKICKDKKYSQLFISTHNLEFLKYLRRITGAEQDRSIGFVKEENRKASYYLIQRHDNFSTIKEMPLYLSKFLTEFNFLFDQIYKCATVNQIDDSNFHIFYNFGNNARKFLEIYTFYKFPSSKYQLDTQLKAFWGEQIYKTLTDRIHNEYSHMTGVLERGEIISEQPEMQKSAKAIISKVQQEDPAQYNALLESISNPN</sequence>
<organism evidence="3 4">
    <name type="scientific">Acinetobacter wuhouensis</name>
    <dbReference type="NCBI Taxonomy" id="1879050"/>
    <lineage>
        <taxon>Bacteria</taxon>
        <taxon>Pseudomonadati</taxon>
        <taxon>Pseudomonadota</taxon>
        <taxon>Gammaproteobacteria</taxon>
        <taxon>Moraxellales</taxon>
        <taxon>Moraxellaceae</taxon>
        <taxon>Acinetobacter</taxon>
    </lineage>
</organism>
<keyword evidence="1" id="KW-0175">Coiled coil</keyword>
<evidence type="ECO:0000313" key="3">
    <source>
        <dbReference type="EMBL" id="RZG45337.1"/>
    </source>
</evidence>
<comment type="caution">
    <text evidence="3">The sequence shown here is derived from an EMBL/GenBank/DDBJ whole genome shotgun (WGS) entry which is preliminary data.</text>
</comment>
<dbReference type="GO" id="GO:0006302">
    <property type="term" value="P:double-strand break repair"/>
    <property type="evidence" value="ECO:0007669"/>
    <property type="project" value="TreeGrafter"/>
</dbReference>